<feature type="domain" description="Glycosyltransferase 2-like" evidence="1">
    <location>
        <begin position="2"/>
        <end position="126"/>
    </location>
</feature>
<dbReference type="STRING" id="679936.Sulac_2240"/>
<evidence type="ECO:0000313" key="3">
    <source>
        <dbReference type="Proteomes" id="UP000005439"/>
    </source>
</evidence>
<dbReference type="GO" id="GO:0016740">
    <property type="term" value="F:transferase activity"/>
    <property type="evidence" value="ECO:0007669"/>
    <property type="project" value="UniProtKB-KW"/>
</dbReference>
<protein>
    <submittedName>
        <fullName evidence="2">Glycosyl transferase family 2</fullName>
    </submittedName>
</protein>
<sequence length="277" mass="32092">MTVVIVNYRSDADTIRLVDTLHHNYPIIIVDNSQSLSMREEWASVSIIRAERNLGYATAVNRAIDHVSTRYLLLINPDIVIPDLSSIQALETFMDVHPTIGIAGPRLDNTDGTRQYSCRTFYTPWLPALIRTLPGLRLVRKHLMVDVDTSRPTFVDWVTGAAMMVRRDAWESVGVMDPGYFLYLEDTDWCYRMWEGGWQVAYVPAVRWVHFHQRQSRGWRLEAWWFKWQHGRSFLRYIRRRLNGGKRISTRSGPIAGQVIVDSRASDSSGRIRVKQV</sequence>
<keyword evidence="2" id="KW-0808">Transferase</keyword>
<dbReference type="InterPro" id="IPR001173">
    <property type="entry name" value="Glyco_trans_2-like"/>
</dbReference>
<dbReference type="Proteomes" id="UP000005439">
    <property type="component" value="Chromosome"/>
</dbReference>
<name>G8TU41_SULAD</name>
<dbReference type="KEGG" id="sap:Sulac_2240"/>
<dbReference type="CDD" id="cd04186">
    <property type="entry name" value="GT_2_like_c"/>
    <property type="match status" value="1"/>
</dbReference>
<dbReference type="AlphaFoldDB" id="G8TU41"/>
<dbReference type="HOGENOM" id="CLU_023845_0_5_9"/>
<evidence type="ECO:0000259" key="1">
    <source>
        <dbReference type="Pfam" id="PF00535"/>
    </source>
</evidence>
<organism evidence="2 3">
    <name type="scientific">Sulfobacillus acidophilus (strain ATCC 700253 / DSM 10332 / NAL)</name>
    <dbReference type="NCBI Taxonomy" id="679936"/>
    <lineage>
        <taxon>Bacteria</taxon>
        <taxon>Bacillati</taxon>
        <taxon>Bacillota</taxon>
        <taxon>Clostridia</taxon>
        <taxon>Eubacteriales</taxon>
        <taxon>Clostridiales Family XVII. Incertae Sedis</taxon>
        <taxon>Sulfobacillus</taxon>
    </lineage>
</organism>
<accession>G8TU41</accession>
<evidence type="ECO:0000313" key="2">
    <source>
        <dbReference type="EMBL" id="AEW05713.1"/>
    </source>
</evidence>
<reference evidence="3" key="1">
    <citation type="submission" date="2011-12" db="EMBL/GenBank/DDBJ databases">
        <title>The complete genome of chromosome of Sulfobacillus acidophilus DSM 10332.</title>
        <authorList>
            <person name="Lucas S."/>
            <person name="Han J."/>
            <person name="Lapidus A."/>
            <person name="Bruce D."/>
            <person name="Goodwin L."/>
            <person name="Pitluck S."/>
            <person name="Peters L."/>
            <person name="Kyrpides N."/>
            <person name="Mavromatis K."/>
            <person name="Ivanova N."/>
            <person name="Mikhailova N."/>
            <person name="Chertkov O."/>
            <person name="Saunders E."/>
            <person name="Detter J.C."/>
            <person name="Tapia R."/>
            <person name="Han C."/>
            <person name="Land M."/>
            <person name="Hauser L."/>
            <person name="Markowitz V."/>
            <person name="Cheng J.-F."/>
            <person name="Hugenholtz P."/>
            <person name="Woyke T."/>
            <person name="Wu D."/>
            <person name="Pukall R."/>
            <person name="Gehrich-Schroeter G."/>
            <person name="Schneider S."/>
            <person name="Klenk H.-P."/>
            <person name="Eisen J.A."/>
        </authorList>
    </citation>
    <scope>NUCLEOTIDE SEQUENCE [LARGE SCALE GENOMIC DNA]</scope>
    <source>
        <strain evidence="3">ATCC 700253 / DSM 10332 / NAL</strain>
    </source>
</reference>
<dbReference type="Gene3D" id="3.90.550.10">
    <property type="entry name" value="Spore Coat Polysaccharide Biosynthesis Protein SpsA, Chain A"/>
    <property type="match status" value="1"/>
</dbReference>
<dbReference type="InterPro" id="IPR029044">
    <property type="entry name" value="Nucleotide-diphossugar_trans"/>
</dbReference>
<dbReference type="Pfam" id="PF00535">
    <property type="entry name" value="Glycos_transf_2"/>
    <property type="match status" value="1"/>
</dbReference>
<dbReference type="EMBL" id="CP003179">
    <property type="protein sequence ID" value="AEW05713.1"/>
    <property type="molecule type" value="Genomic_DNA"/>
</dbReference>
<dbReference type="PANTHER" id="PTHR43179:SF7">
    <property type="entry name" value="RHAMNOSYLTRANSFERASE WBBL"/>
    <property type="match status" value="1"/>
</dbReference>
<dbReference type="SUPFAM" id="SSF53448">
    <property type="entry name" value="Nucleotide-diphospho-sugar transferases"/>
    <property type="match status" value="1"/>
</dbReference>
<reference evidence="2 3" key="2">
    <citation type="journal article" date="2012" name="Stand. Genomic Sci.">
        <title>Complete genome sequence of the moderately thermophilic mineral-sulfide-oxidizing firmicute Sulfobacillus acidophilus type strain (NAL(T)).</title>
        <authorList>
            <person name="Anderson I."/>
            <person name="Chertkov O."/>
            <person name="Chen A."/>
            <person name="Saunders E."/>
            <person name="Lapidus A."/>
            <person name="Nolan M."/>
            <person name="Lucas S."/>
            <person name="Hammon N."/>
            <person name="Deshpande S."/>
            <person name="Cheng J.F."/>
            <person name="Han C."/>
            <person name="Tapia R."/>
            <person name="Goodwin L.A."/>
            <person name="Pitluck S."/>
            <person name="Liolios K."/>
            <person name="Pagani I."/>
            <person name="Ivanova N."/>
            <person name="Mikhailova N."/>
            <person name="Pati A."/>
            <person name="Palaniappan K."/>
            <person name="Land M."/>
            <person name="Pan C."/>
            <person name="Rohde M."/>
            <person name="Pukall R."/>
            <person name="Goker M."/>
            <person name="Detter J.C."/>
            <person name="Woyke T."/>
            <person name="Bristow J."/>
            <person name="Eisen J.A."/>
            <person name="Markowitz V."/>
            <person name="Hugenholtz P."/>
            <person name="Kyrpides N.C."/>
            <person name="Klenk H.P."/>
            <person name="Mavromatis K."/>
        </authorList>
    </citation>
    <scope>NUCLEOTIDE SEQUENCE [LARGE SCALE GENOMIC DNA]</scope>
    <source>
        <strain evidence="3">ATCC 700253 / DSM 10332 / NAL</strain>
    </source>
</reference>
<gene>
    <name evidence="2" type="ordered locus">Sulac_2240</name>
</gene>
<keyword evidence="3" id="KW-1185">Reference proteome</keyword>
<dbReference type="PATRIC" id="fig|679936.5.peg.2321"/>
<proteinExistence type="predicted"/>
<dbReference type="PANTHER" id="PTHR43179">
    <property type="entry name" value="RHAMNOSYLTRANSFERASE WBBL"/>
    <property type="match status" value="1"/>
</dbReference>